<protein>
    <recommendedName>
        <fullName evidence="4">DUF5673 domain-containing protein</fullName>
    </recommendedName>
</protein>
<keyword evidence="1" id="KW-0812">Transmembrane</keyword>
<dbReference type="Proteomes" id="UP000034022">
    <property type="component" value="Unassembled WGS sequence"/>
</dbReference>
<evidence type="ECO:0008006" key="4">
    <source>
        <dbReference type="Google" id="ProtNLM"/>
    </source>
</evidence>
<comment type="caution">
    <text evidence="2">The sequence shown here is derived from an EMBL/GenBank/DDBJ whole genome shotgun (WGS) entry which is preliminary data.</text>
</comment>
<gene>
    <name evidence="2" type="ORF">US91_C0004G0086</name>
</gene>
<dbReference type="AlphaFoldDB" id="A0A0G0N0J4"/>
<feature type="transmembrane region" description="Helical" evidence="1">
    <location>
        <begin position="46"/>
        <end position="62"/>
    </location>
</feature>
<organism evidence="2 3">
    <name type="scientific">Candidatus Falkowbacteria bacterium GW2011_GWE1_38_31</name>
    <dbReference type="NCBI Taxonomy" id="1618638"/>
    <lineage>
        <taxon>Bacteria</taxon>
        <taxon>Candidatus Falkowiibacteriota</taxon>
    </lineage>
</organism>
<evidence type="ECO:0000313" key="2">
    <source>
        <dbReference type="EMBL" id="KKQ70601.1"/>
    </source>
</evidence>
<evidence type="ECO:0000256" key="1">
    <source>
        <dbReference type="SAM" id="Phobius"/>
    </source>
</evidence>
<dbReference type="EMBL" id="LBUU01000004">
    <property type="protein sequence ID" value="KKQ70601.1"/>
    <property type="molecule type" value="Genomic_DNA"/>
</dbReference>
<keyword evidence="1" id="KW-0472">Membrane</keyword>
<reference evidence="2 3" key="1">
    <citation type="journal article" date="2015" name="Nature">
        <title>rRNA introns, odd ribosomes, and small enigmatic genomes across a large radiation of phyla.</title>
        <authorList>
            <person name="Brown C.T."/>
            <person name="Hug L.A."/>
            <person name="Thomas B.C."/>
            <person name="Sharon I."/>
            <person name="Castelle C.J."/>
            <person name="Singh A."/>
            <person name="Wilkins M.J."/>
            <person name="Williams K.H."/>
            <person name="Banfield J.F."/>
        </authorList>
    </citation>
    <scope>NUCLEOTIDE SEQUENCE [LARGE SCALE GENOMIC DNA]</scope>
</reference>
<feature type="transmembrane region" description="Helical" evidence="1">
    <location>
        <begin position="23"/>
        <end position="39"/>
    </location>
</feature>
<proteinExistence type="predicted"/>
<sequence length="160" mass="18667">MPNYGKEIYKWQVPEFDKHFRPQSWYILASGIAVVLLLLSLKTANFLFAVIIIIATLIIILHDGKEPDLVDFSMYSEGIMIGKRFYDYDELKNFSVIFKPSQNVKNLYFEFNGFIKPRLSIPLMDMNPLQIRETLLKYIKEDLERTDQPVSEGLANLLKL</sequence>
<evidence type="ECO:0000313" key="3">
    <source>
        <dbReference type="Proteomes" id="UP000034022"/>
    </source>
</evidence>
<accession>A0A0G0N0J4</accession>
<name>A0A0G0N0J4_9BACT</name>
<keyword evidence="1" id="KW-1133">Transmembrane helix</keyword>